<dbReference type="InterPro" id="IPR058031">
    <property type="entry name" value="AAA_lid_NorR"/>
</dbReference>
<dbReference type="AlphaFoldDB" id="A0AAP2E0G6"/>
<keyword evidence="9" id="KW-1185">Reference proteome</keyword>
<dbReference type="SMART" id="SM00448">
    <property type="entry name" value="REC"/>
    <property type="match status" value="1"/>
</dbReference>
<dbReference type="SUPFAM" id="SSF46689">
    <property type="entry name" value="Homeodomain-like"/>
    <property type="match status" value="1"/>
</dbReference>
<dbReference type="Pfam" id="PF00072">
    <property type="entry name" value="Response_reg"/>
    <property type="match status" value="1"/>
</dbReference>
<dbReference type="EMBL" id="JAHESE010000023">
    <property type="protein sequence ID" value="MBT1710500.1"/>
    <property type="molecule type" value="Genomic_DNA"/>
</dbReference>
<dbReference type="PROSITE" id="PS00675">
    <property type="entry name" value="SIGMA54_INTERACT_1"/>
    <property type="match status" value="1"/>
</dbReference>
<name>A0AAP2E0G6_9BACT</name>
<accession>A0AAP2E0G6</accession>
<dbReference type="InterPro" id="IPR027417">
    <property type="entry name" value="P-loop_NTPase"/>
</dbReference>
<dbReference type="RefSeq" id="WP_254086073.1">
    <property type="nucleotide sequence ID" value="NZ_JAHESE010000023.1"/>
</dbReference>
<evidence type="ECO:0000313" key="8">
    <source>
        <dbReference type="EMBL" id="MBT1710500.1"/>
    </source>
</evidence>
<gene>
    <name evidence="8" type="ORF">KK062_19810</name>
</gene>
<comment type="caution">
    <text evidence="8">The sequence shown here is derived from an EMBL/GenBank/DDBJ whole genome shotgun (WGS) entry which is preliminary data.</text>
</comment>
<feature type="domain" description="Sigma-54 factor interaction" evidence="6">
    <location>
        <begin position="142"/>
        <end position="371"/>
    </location>
</feature>
<evidence type="ECO:0000256" key="1">
    <source>
        <dbReference type="ARBA" id="ARBA00022741"/>
    </source>
</evidence>
<dbReference type="InterPro" id="IPR025662">
    <property type="entry name" value="Sigma_54_int_dom_ATP-bd_1"/>
</dbReference>
<dbReference type="PRINTS" id="PR01590">
    <property type="entry name" value="HTHFIS"/>
</dbReference>
<dbReference type="InterPro" id="IPR025943">
    <property type="entry name" value="Sigma_54_int_dom_ATP-bd_2"/>
</dbReference>
<evidence type="ECO:0000259" key="6">
    <source>
        <dbReference type="PROSITE" id="PS50045"/>
    </source>
</evidence>
<dbReference type="Pfam" id="PF02954">
    <property type="entry name" value="HTH_8"/>
    <property type="match status" value="1"/>
</dbReference>
<dbReference type="InterPro" id="IPR009057">
    <property type="entry name" value="Homeodomain-like_sf"/>
</dbReference>
<dbReference type="SUPFAM" id="SSF52540">
    <property type="entry name" value="P-loop containing nucleoside triphosphate hydrolases"/>
    <property type="match status" value="1"/>
</dbReference>
<feature type="modified residue" description="4-aspartylphosphate" evidence="5">
    <location>
        <position position="52"/>
    </location>
</feature>
<dbReference type="InterPro" id="IPR002078">
    <property type="entry name" value="Sigma_54_int"/>
</dbReference>
<dbReference type="Gene3D" id="3.40.50.2300">
    <property type="match status" value="1"/>
</dbReference>
<dbReference type="PANTHER" id="PTHR32071">
    <property type="entry name" value="TRANSCRIPTIONAL REGULATORY PROTEIN"/>
    <property type="match status" value="1"/>
</dbReference>
<dbReference type="GO" id="GO:0000160">
    <property type="term" value="P:phosphorelay signal transduction system"/>
    <property type="evidence" value="ECO:0007669"/>
    <property type="project" value="InterPro"/>
</dbReference>
<evidence type="ECO:0000259" key="7">
    <source>
        <dbReference type="PROSITE" id="PS50110"/>
    </source>
</evidence>
<dbReference type="InterPro" id="IPR003593">
    <property type="entry name" value="AAA+_ATPase"/>
</dbReference>
<dbReference type="SUPFAM" id="SSF52172">
    <property type="entry name" value="CheY-like"/>
    <property type="match status" value="1"/>
</dbReference>
<reference evidence="8 9" key="1">
    <citation type="submission" date="2021-05" db="EMBL/GenBank/DDBJ databases">
        <title>A Polyphasic approach of four new species of the genus Ohtaekwangia: Ohtaekwangia histidinii sp. nov., Ohtaekwangia cretensis sp. nov., Ohtaekwangia indiensis sp. nov., Ohtaekwangia reichenbachii sp. nov. from diverse environment.</title>
        <authorList>
            <person name="Octaviana S."/>
        </authorList>
    </citation>
    <scope>NUCLEOTIDE SEQUENCE [LARGE SCALE GENOMIC DNA]</scope>
    <source>
        <strain evidence="8 9">PWU5</strain>
    </source>
</reference>
<keyword evidence="5" id="KW-0597">Phosphoprotein</keyword>
<dbReference type="PROSITE" id="PS00676">
    <property type="entry name" value="SIGMA54_INTERACT_2"/>
    <property type="match status" value="1"/>
</dbReference>
<feature type="domain" description="Response regulatory" evidence="7">
    <location>
        <begin position="3"/>
        <end position="117"/>
    </location>
</feature>
<protein>
    <submittedName>
        <fullName evidence="8">Sigma-54 dependent transcriptional regulator</fullName>
    </submittedName>
</protein>
<organism evidence="8 9">
    <name type="scientific">Dawidia cretensis</name>
    <dbReference type="NCBI Taxonomy" id="2782350"/>
    <lineage>
        <taxon>Bacteria</taxon>
        <taxon>Pseudomonadati</taxon>
        <taxon>Bacteroidota</taxon>
        <taxon>Cytophagia</taxon>
        <taxon>Cytophagales</taxon>
        <taxon>Chryseotaleaceae</taxon>
        <taxon>Dawidia</taxon>
    </lineage>
</organism>
<evidence type="ECO:0000256" key="4">
    <source>
        <dbReference type="ARBA" id="ARBA00023163"/>
    </source>
</evidence>
<keyword evidence="1" id="KW-0547">Nucleotide-binding</keyword>
<dbReference type="PANTHER" id="PTHR32071:SF121">
    <property type="entry name" value="SIGMA L-DEPENDENT TRANSCRIPTIONAL REGULATOR YQIR-RELATED"/>
    <property type="match status" value="1"/>
</dbReference>
<dbReference type="GO" id="GO:0006355">
    <property type="term" value="P:regulation of DNA-templated transcription"/>
    <property type="evidence" value="ECO:0007669"/>
    <property type="project" value="InterPro"/>
</dbReference>
<dbReference type="InterPro" id="IPR002197">
    <property type="entry name" value="HTH_Fis"/>
</dbReference>
<evidence type="ECO:0000256" key="5">
    <source>
        <dbReference type="PROSITE-ProRule" id="PRU00169"/>
    </source>
</evidence>
<keyword evidence="2" id="KW-0067">ATP-binding</keyword>
<dbReference type="InterPro" id="IPR001789">
    <property type="entry name" value="Sig_transdc_resp-reg_receiver"/>
</dbReference>
<dbReference type="GO" id="GO:0043565">
    <property type="term" value="F:sequence-specific DNA binding"/>
    <property type="evidence" value="ECO:0007669"/>
    <property type="project" value="InterPro"/>
</dbReference>
<sequence length="453" mass="50674">MSRVLIIDDEENLRKLIARVISLEGYTVQQAATMKEGLQVMEREPINVVVSDVKLPDGNGIELTAMLKKQYPAVEVIVLTAYGTIQDGVTAIKNGAFDYLTKGDHQEKIIPLLSKASEKALLQQKVQHLEARLQDRFGFGHILGQSKRIQESIALARKVAPTDTTILLLGETGTGKEIFSQAIHYESDRKAKPFVAVNCSAFPKDLLESELFGHAEGAFTGATKAKKGYLEEAQEGTLFLDEIGEMPIDLQAKLLRVLETGEFYRVGESKARRVNVRFIAATNRNPEKESEAGNFRKDLFYRLSVFSIPLPPLRERREDIQALAEYFVRQFSQKTKKPVAAMSPAFLQALRVHPWKGNIRELKNVVERCVILNDLNVLEADMLPYDFNAYDSTGLEEGVWTLAAAEKKHIRQVLAFARGNKTQAAKLLGIGLTTLYQKIKDYALQADAPEARQ</sequence>
<keyword evidence="4" id="KW-0804">Transcription</keyword>
<dbReference type="PROSITE" id="PS50045">
    <property type="entry name" value="SIGMA54_INTERACT_4"/>
    <property type="match status" value="1"/>
</dbReference>
<keyword evidence="3" id="KW-0805">Transcription regulation</keyword>
<evidence type="ECO:0000256" key="3">
    <source>
        <dbReference type="ARBA" id="ARBA00023015"/>
    </source>
</evidence>
<dbReference type="InterPro" id="IPR011006">
    <property type="entry name" value="CheY-like_superfamily"/>
</dbReference>
<dbReference type="SMART" id="SM00382">
    <property type="entry name" value="AAA"/>
    <property type="match status" value="1"/>
</dbReference>
<dbReference type="Pfam" id="PF00158">
    <property type="entry name" value="Sigma54_activat"/>
    <property type="match status" value="1"/>
</dbReference>
<dbReference type="CDD" id="cd00009">
    <property type="entry name" value="AAA"/>
    <property type="match status" value="1"/>
</dbReference>
<dbReference type="Pfam" id="PF25601">
    <property type="entry name" value="AAA_lid_14"/>
    <property type="match status" value="1"/>
</dbReference>
<proteinExistence type="predicted"/>
<dbReference type="Gene3D" id="1.10.10.60">
    <property type="entry name" value="Homeodomain-like"/>
    <property type="match status" value="1"/>
</dbReference>
<dbReference type="Proteomes" id="UP001319080">
    <property type="component" value="Unassembled WGS sequence"/>
</dbReference>
<evidence type="ECO:0000256" key="2">
    <source>
        <dbReference type="ARBA" id="ARBA00022840"/>
    </source>
</evidence>
<dbReference type="PROSITE" id="PS50110">
    <property type="entry name" value="RESPONSE_REGULATORY"/>
    <property type="match status" value="1"/>
</dbReference>
<dbReference type="Gene3D" id="1.10.8.60">
    <property type="match status" value="1"/>
</dbReference>
<dbReference type="GO" id="GO:0005524">
    <property type="term" value="F:ATP binding"/>
    <property type="evidence" value="ECO:0007669"/>
    <property type="project" value="UniProtKB-KW"/>
</dbReference>
<dbReference type="FunFam" id="3.40.50.300:FF:000006">
    <property type="entry name" value="DNA-binding transcriptional regulator NtrC"/>
    <property type="match status" value="1"/>
</dbReference>
<evidence type="ECO:0000313" key="9">
    <source>
        <dbReference type="Proteomes" id="UP001319080"/>
    </source>
</evidence>
<dbReference type="Gene3D" id="3.40.50.300">
    <property type="entry name" value="P-loop containing nucleotide triphosphate hydrolases"/>
    <property type="match status" value="1"/>
</dbReference>